<name>A0A7Y9QY02_9BURK</name>
<dbReference type="GO" id="GO:0003677">
    <property type="term" value="F:DNA binding"/>
    <property type="evidence" value="ECO:0007669"/>
    <property type="project" value="UniProtKB-KW"/>
</dbReference>
<dbReference type="RefSeq" id="WP_179632311.1">
    <property type="nucleotide sequence ID" value="NZ_JACCFH010000001.1"/>
</dbReference>
<dbReference type="AlphaFoldDB" id="A0A7Y9QY02"/>
<comment type="caution">
    <text evidence="2">The sequence shown here is derived from an EMBL/GenBank/DDBJ whole genome shotgun (WGS) entry which is preliminary data.</text>
</comment>
<dbReference type="InterPro" id="IPR041657">
    <property type="entry name" value="HTH_17"/>
</dbReference>
<evidence type="ECO:0000313" key="3">
    <source>
        <dbReference type="Proteomes" id="UP000518288"/>
    </source>
</evidence>
<keyword evidence="3" id="KW-1185">Reference proteome</keyword>
<proteinExistence type="predicted"/>
<dbReference type="Proteomes" id="UP000518288">
    <property type="component" value="Unassembled WGS sequence"/>
</dbReference>
<sequence length="78" mass="8619">MNSTETATGAESPDEALTTEQVEELCGVSKRTLLKWRRTGVLPAECLPRNIPRTRRLRWPAAAIRRFAAGTTEGVDHA</sequence>
<keyword evidence="2" id="KW-0238">DNA-binding</keyword>
<dbReference type="InterPro" id="IPR009061">
    <property type="entry name" value="DNA-bd_dom_put_sf"/>
</dbReference>
<feature type="domain" description="Helix-turn-helix" evidence="1">
    <location>
        <begin position="17"/>
        <end position="69"/>
    </location>
</feature>
<accession>A0A7Y9QY02</accession>
<reference evidence="2 3" key="1">
    <citation type="submission" date="2020-07" db="EMBL/GenBank/DDBJ databases">
        <title>Genomic Encyclopedia of Archaeal and Bacterial Type Strains, Phase II (KMG-II): from individual species to whole genera.</title>
        <authorList>
            <person name="Goeker M."/>
        </authorList>
    </citation>
    <scope>NUCLEOTIDE SEQUENCE [LARGE SCALE GENOMIC DNA]</scope>
    <source>
        <strain evidence="2 3">DSM 21226</strain>
    </source>
</reference>
<protein>
    <submittedName>
        <fullName evidence="2">Putative DNA-binding transcriptional regulator AlpA</fullName>
    </submittedName>
</protein>
<organism evidence="2 3">
    <name type="scientific">Sphaerotilus montanus</name>
    <dbReference type="NCBI Taxonomy" id="522889"/>
    <lineage>
        <taxon>Bacteria</taxon>
        <taxon>Pseudomonadati</taxon>
        <taxon>Pseudomonadota</taxon>
        <taxon>Betaproteobacteria</taxon>
        <taxon>Burkholderiales</taxon>
        <taxon>Sphaerotilaceae</taxon>
        <taxon>Sphaerotilus</taxon>
    </lineage>
</organism>
<dbReference type="SUPFAM" id="SSF46955">
    <property type="entry name" value="Putative DNA-binding domain"/>
    <property type="match status" value="1"/>
</dbReference>
<dbReference type="Pfam" id="PF12728">
    <property type="entry name" value="HTH_17"/>
    <property type="match status" value="1"/>
</dbReference>
<evidence type="ECO:0000259" key="1">
    <source>
        <dbReference type="Pfam" id="PF12728"/>
    </source>
</evidence>
<dbReference type="EMBL" id="JACCFH010000001">
    <property type="protein sequence ID" value="NYG31307.1"/>
    <property type="molecule type" value="Genomic_DNA"/>
</dbReference>
<evidence type="ECO:0000313" key="2">
    <source>
        <dbReference type="EMBL" id="NYG31307.1"/>
    </source>
</evidence>
<gene>
    <name evidence="2" type="ORF">BDD16_000293</name>
</gene>